<evidence type="ECO:0000256" key="2">
    <source>
        <dbReference type="SAM" id="Phobius"/>
    </source>
</evidence>
<organism evidence="5 6">
    <name type="scientific">Vespula squamosa</name>
    <name type="common">Southern yellow jacket</name>
    <name type="synonym">Wasp</name>
    <dbReference type="NCBI Taxonomy" id="30214"/>
    <lineage>
        <taxon>Eukaryota</taxon>
        <taxon>Metazoa</taxon>
        <taxon>Ecdysozoa</taxon>
        <taxon>Arthropoda</taxon>
        <taxon>Hexapoda</taxon>
        <taxon>Insecta</taxon>
        <taxon>Pterygota</taxon>
        <taxon>Neoptera</taxon>
        <taxon>Endopterygota</taxon>
        <taxon>Hymenoptera</taxon>
        <taxon>Apocrita</taxon>
        <taxon>Aculeata</taxon>
        <taxon>Vespoidea</taxon>
        <taxon>Vespidae</taxon>
        <taxon>Vespinae</taxon>
        <taxon>Vespula</taxon>
    </lineage>
</organism>
<dbReference type="AlphaFoldDB" id="A0ABD2BHF9"/>
<feature type="region of interest" description="Disordered" evidence="1">
    <location>
        <begin position="1"/>
        <end position="69"/>
    </location>
</feature>
<keyword evidence="2" id="KW-0472">Membrane</keyword>
<dbReference type="EMBL" id="JAUDFV010000090">
    <property type="protein sequence ID" value="KAL2732196.1"/>
    <property type="molecule type" value="Genomic_DNA"/>
</dbReference>
<accession>A0ABD2BHF9</accession>
<protein>
    <submittedName>
        <fullName evidence="5">Odorant receptor 13a-like</fullName>
    </submittedName>
</protein>
<feature type="transmembrane region" description="Helical" evidence="2">
    <location>
        <begin position="115"/>
        <end position="135"/>
    </location>
</feature>
<sequence>MREWGNSTGENRERNNGKNKGRETKEDRGIQIPDIQGNKRRRDPEIFRGQEKGVGQEDNSKIQDKKWNEDEATLDETGRGVGYTEKQTKRWNIYTTFYIMKFNFDLLADILEDTFNIVICLHMVVSTIPLCTSTYQMLLSFARLEKVYISTFLIYFCLPLCTLCGYCYTDECLIEEVINRILIQLQFNLIQSFIDTILFLFFFRSLSVIRSTNLCDANYHWDWYELSTIN</sequence>
<feature type="transmembrane region" description="Helical" evidence="2">
    <location>
        <begin position="147"/>
        <end position="169"/>
    </location>
</feature>
<feature type="compositionally biased region" description="Basic and acidic residues" evidence="1">
    <location>
        <begin position="42"/>
        <end position="69"/>
    </location>
</feature>
<feature type="transmembrane region" description="Helical" evidence="2">
    <location>
        <begin position="181"/>
        <end position="203"/>
    </location>
</feature>
<keyword evidence="2" id="KW-0812">Transmembrane</keyword>
<evidence type="ECO:0000256" key="1">
    <source>
        <dbReference type="SAM" id="MobiDB-lite"/>
    </source>
</evidence>
<dbReference type="EMBL" id="JAUDFV010000092">
    <property type="protein sequence ID" value="KAL2732181.1"/>
    <property type="molecule type" value="Genomic_DNA"/>
</dbReference>
<evidence type="ECO:0000313" key="4">
    <source>
        <dbReference type="EMBL" id="KAL2732195.1"/>
    </source>
</evidence>
<evidence type="ECO:0000313" key="3">
    <source>
        <dbReference type="EMBL" id="KAL2732181.1"/>
    </source>
</evidence>
<evidence type="ECO:0000313" key="5">
    <source>
        <dbReference type="EMBL" id="KAL2732196.1"/>
    </source>
</evidence>
<keyword evidence="6" id="KW-1185">Reference proteome</keyword>
<feature type="compositionally biased region" description="Basic and acidic residues" evidence="1">
    <location>
        <begin position="10"/>
        <end position="29"/>
    </location>
</feature>
<keyword evidence="2" id="KW-1133">Transmembrane helix</keyword>
<proteinExistence type="predicted"/>
<evidence type="ECO:0000313" key="6">
    <source>
        <dbReference type="Proteomes" id="UP001607302"/>
    </source>
</evidence>
<gene>
    <name evidence="4" type="ORF">V1478_004284</name>
    <name evidence="5" type="ORF">V1478_004285</name>
    <name evidence="3" type="ORF">V1478_004296</name>
</gene>
<reference evidence="5 6" key="1">
    <citation type="journal article" date="2024" name="Ann. Entomol. Soc. Am.">
        <title>Genomic analyses of the southern and eastern yellowjacket wasps (Hymenoptera: Vespidae) reveal evolutionary signatures of social life.</title>
        <authorList>
            <person name="Catto M.A."/>
            <person name="Caine P.B."/>
            <person name="Orr S.E."/>
            <person name="Hunt B.G."/>
            <person name="Goodisman M.A.D."/>
        </authorList>
    </citation>
    <scope>NUCLEOTIDE SEQUENCE [LARGE SCALE GENOMIC DNA]</scope>
    <source>
        <strain evidence="5">233</strain>
        <tissue evidence="5">Head and thorax</tissue>
    </source>
</reference>
<dbReference type="Proteomes" id="UP001607302">
    <property type="component" value="Unassembled WGS sequence"/>
</dbReference>
<name>A0ABD2BHF9_VESSQ</name>
<comment type="caution">
    <text evidence="5">The sequence shown here is derived from an EMBL/GenBank/DDBJ whole genome shotgun (WGS) entry which is preliminary data.</text>
</comment>
<dbReference type="EMBL" id="JAUDFV010000090">
    <property type="protein sequence ID" value="KAL2732195.1"/>
    <property type="molecule type" value="Genomic_DNA"/>
</dbReference>